<dbReference type="AlphaFoldDB" id="A0A6G7KCP9"/>
<keyword evidence="1" id="KW-0472">Membrane</keyword>
<name>A0A6G7KCP9_9LACT</name>
<evidence type="ECO:0000313" key="2">
    <source>
        <dbReference type="EMBL" id="QII83043.1"/>
    </source>
</evidence>
<dbReference type="EMBL" id="CP049740">
    <property type="protein sequence ID" value="QII83043.1"/>
    <property type="molecule type" value="Genomic_DNA"/>
</dbReference>
<keyword evidence="1" id="KW-0812">Transmembrane</keyword>
<keyword evidence="3" id="KW-1185">Reference proteome</keyword>
<keyword evidence="1" id="KW-1133">Transmembrane helix</keyword>
<evidence type="ECO:0000313" key="3">
    <source>
        <dbReference type="Proteomes" id="UP000501451"/>
    </source>
</evidence>
<protein>
    <submittedName>
        <fullName evidence="2">Uncharacterized protein</fullName>
    </submittedName>
</protein>
<dbReference type="Proteomes" id="UP000501451">
    <property type="component" value="Chromosome"/>
</dbReference>
<gene>
    <name evidence="2" type="ORF">G7057_11665</name>
</gene>
<sequence length="99" mass="11076">MSAELISEAFRDVIQIAFNMVFPYIALVLSSEVFVVSGVNMFKVTQEKDYFKMIGKLILLVLSLLLFYWGINNTSFDATIIVYTSIAIGVLKGLVTITK</sequence>
<dbReference type="RefSeq" id="WP_166163939.1">
    <property type="nucleotide sequence ID" value="NZ_CP049740.1"/>
</dbReference>
<evidence type="ECO:0000256" key="1">
    <source>
        <dbReference type="SAM" id="Phobius"/>
    </source>
</evidence>
<reference evidence="2 3" key="1">
    <citation type="journal article" date="2017" name="Int. J. Syst. Evol. Microbiol.">
        <title>Jeotgalibaca porci sp. nov. and Jeotgalibaca arthritidis sp. nov., isolated from pigs, and emended description of the genus Jeotgalibaca.</title>
        <authorList>
            <person name="Zamora L."/>
            <person name="Perez-Sancho M."/>
            <person name="Dominguez L."/>
            <person name="Fernandez-Garayzabal J.F."/>
            <person name="Vela A.I."/>
        </authorList>
    </citation>
    <scope>NUCLEOTIDE SEQUENCE [LARGE SCALE GENOMIC DNA]</scope>
    <source>
        <strain evidence="2 3">CECT 9157</strain>
    </source>
</reference>
<feature type="transmembrane region" description="Helical" evidence="1">
    <location>
        <begin position="54"/>
        <end position="72"/>
    </location>
</feature>
<feature type="transmembrane region" description="Helical" evidence="1">
    <location>
        <begin position="78"/>
        <end position="97"/>
    </location>
</feature>
<dbReference type="KEGG" id="jar:G7057_11665"/>
<accession>A0A6G7KCP9</accession>
<feature type="transmembrane region" description="Helical" evidence="1">
    <location>
        <begin position="20"/>
        <end position="42"/>
    </location>
</feature>
<proteinExistence type="predicted"/>
<organism evidence="2 3">
    <name type="scientific">Jeotgalibaca arthritidis</name>
    <dbReference type="NCBI Taxonomy" id="1868794"/>
    <lineage>
        <taxon>Bacteria</taxon>
        <taxon>Bacillati</taxon>
        <taxon>Bacillota</taxon>
        <taxon>Bacilli</taxon>
        <taxon>Lactobacillales</taxon>
        <taxon>Carnobacteriaceae</taxon>
        <taxon>Jeotgalibaca</taxon>
    </lineage>
</organism>